<proteinExistence type="inferred from homology"/>
<evidence type="ECO:0000256" key="6">
    <source>
        <dbReference type="ARBA" id="ARBA00023136"/>
    </source>
</evidence>
<dbReference type="GO" id="GO:0004252">
    <property type="term" value="F:serine-type endopeptidase activity"/>
    <property type="evidence" value="ECO:0007669"/>
    <property type="project" value="InterPro"/>
</dbReference>
<protein>
    <submittedName>
        <fullName evidence="9">Rhomboid family integral membrane protein</fullName>
    </submittedName>
</protein>
<feature type="transmembrane region" description="Helical" evidence="7">
    <location>
        <begin position="168"/>
        <end position="186"/>
    </location>
</feature>
<dbReference type="InterPro" id="IPR035952">
    <property type="entry name" value="Rhomboid-like_sf"/>
</dbReference>
<comment type="similarity">
    <text evidence="2">Belongs to the peptidase S54 family.</text>
</comment>
<dbReference type="RefSeq" id="WP_056959928.1">
    <property type="nucleotide sequence ID" value="NZ_AZFQ01000019.1"/>
</dbReference>
<name>A0A0R1V2D7_9LACO</name>
<evidence type="ECO:0000256" key="5">
    <source>
        <dbReference type="ARBA" id="ARBA00022989"/>
    </source>
</evidence>
<dbReference type="PANTHER" id="PTHR43731:SF14">
    <property type="entry name" value="PRESENILIN-ASSOCIATED RHOMBOID-LIKE PROTEIN, MITOCHONDRIAL"/>
    <property type="match status" value="1"/>
</dbReference>
<dbReference type="SUPFAM" id="SSF144091">
    <property type="entry name" value="Rhomboid-like"/>
    <property type="match status" value="1"/>
</dbReference>
<feature type="transmembrane region" description="Helical" evidence="7">
    <location>
        <begin position="12"/>
        <end position="39"/>
    </location>
</feature>
<dbReference type="OrthoDB" id="9813074at2"/>
<dbReference type="InterPro" id="IPR022764">
    <property type="entry name" value="Peptidase_S54_rhomboid_dom"/>
</dbReference>
<evidence type="ECO:0000313" key="10">
    <source>
        <dbReference type="Proteomes" id="UP000051166"/>
    </source>
</evidence>
<dbReference type="STRING" id="1423801.FD50_GL002405"/>
<evidence type="ECO:0000256" key="4">
    <source>
        <dbReference type="ARBA" id="ARBA00022801"/>
    </source>
</evidence>
<feature type="transmembrane region" description="Helical" evidence="7">
    <location>
        <begin position="144"/>
        <end position="162"/>
    </location>
</feature>
<dbReference type="Proteomes" id="UP000051166">
    <property type="component" value="Unassembled WGS sequence"/>
</dbReference>
<gene>
    <name evidence="9" type="ORF">FD50_GL002405</name>
</gene>
<reference evidence="9 10" key="1">
    <citation type="journal article" date="2015" name="Genome Announc.">
        <title>Expanding the biotechnology potential of lactobacilli through comparative genomics of 213 strains and associated genera.</title>
        <authorList>
            <person name="Sun Z."/>
            <person name="Harris H.M."/>
            <person name="McCann A."/>
            <person name="Guo C."/>
            <person name="Argimon S."/>
            <person name="Zhang W."/>
            <person name="Yang X."/>
            <person name="Jeffery I.B."/>
            <person name="Cooney J.C."/>
            <person name="Kagawa T.F."/>
            <person name="Liu W."/>
            <person name="Song Y."/>
            <person name="Salvetti E."/>
            <person name="Wrobel A."/>
            <person name="Rasinkangas P."/>
            <person name="Parkhill J."/>
            <person name="Rea M.C."/>
            <person name="O'Sullivan O."/>
            <person name="Ritari J."/>
            <person name="Douillard F.P."/>
            <person name="Paul Ross R."/>
            <person name="Yang R."/>
            <person name="Briner A.E."/>
            <person name="Felis G.E."/>
            <person name="de Vos W.M."/>
            <person name="Barrangou R."/>
            <person name="Klaenhammer T.R."/>
            <person name="Caufield P.W."/>
            <person name="Cui Y."/>
            <person name="Zhang H."/>
            <person name="O'Toole P.W."/>
        </authorList>
    </citation>
    <scope>NUCLEOTIDE SEQUENCE [LARGE SCALE GENOMIC DNA]</scope>
    <source>
        <strain evidence="9 10">DSM 16230</strain>
    </source>
</reference>
<dbReference type="InterPro" id="IPR050925">
    <property type="entry name" value="Rhomboid_protease_S54"/>
</dbReference>
<evidence type="ECO:0000256" key="7">
    <source>
        <dbReference type="SAM" id="Phobius"/>
    </source>
</evidence>
<organism evidence="9 10">
    <name type="scientific">Liquorilactobacillus satsumensis DSM 16230 = JCM 12392</name>
    <dbReference type="NCBI Taxonomy" id="1423801"/>
    <lineage>
        <taxon>Bacteria</taxon>
        <taxon>Bacillati</taxon>
        <taxon>Bacillota</taxon>
        <taxon>Bacilli</taxon>
        <taxon>Lactobacillales</taxon>
        <taxon>Lactobacillaceae</taxon>
        <taxon>Liquorilactobacillus</taxon>
    </lineage>
</organism>
<feature type="transmembrane region" description="Helical" evidence="7">
    <location>
        <begin position="198"/>
        <end position="216"/>
    </location>
</feature>
<accession>A0A0R1V2D7</accession>
<evidence type="ECO:0000256" key="1">
    <source>
        <dbReference type="ARBA" id="ARBA00004141"/>
    </source>
</evidence>
<comment type="caution">
    <text evidence="9">The sequence shown here is derived from an EMBL/GenBank/DDBJ whole genome shotgun (WGS) entry which is preliminary data.</text>
</comment>
<keyword evidence="6 7" id="KW-0472">Membrane</keyword>
<dbReference type="Gene3D" id="1.20.1540.10">
    <property type="entry name" value="Rhomboid-like"/>
    <property type="match status" value="1"/>
</dbReference>
<dbReference type="Pfam" id="PF01694">
    <property type="entry name" value="Rhomboid"/>
    <property type="match status" value="1"/>
</dbReference>
<dbReference type="PANTHER" id="PTHR43731">
    <property type="entry name" value="RHOMBOID PROTEASE"/>
    <property type="match status" value="1"/>
</dbReference>
<feature type="domain" description="Peptidase S54 rhomboid" evidence="8">
    <location>
        <begin position="50"/>
        <end position="184"/>
    </location>
</feature>
<evidence type="ECO:0000256" key="3">
    <source>
        <dbReference type="ARBA" id="ARBA00022692"/>
    </source>
</evidence>
<keyword evidence="5 7" id="KW-1133">Transmembrane helix</keyword>
<sequence>MALIRKPVVTYALLAVNVFIFLLMTLLGGSQQISILVAFGAKVNSLILAGQWWRLVTPMFLHIGFEHLILNMVTLYFIGSQLELILGHGRFLLVYFISGIMGNIASFAFNPNALSAGASTALFGLFGVFLMMGESFWENTYIRLMARQFLLLVGINIIFGFFGNVDLAGHLGGLFGGFLAGYCVGVPAVGRVPLVKRVLSLVTLLILCVLMLSVGFKS</sequence>
<dbReference type="EMBL" id="AZFQ01000019">
    <property type="protein sequence ID" value="KRL99869.1"/>
    <property type="molecule type" value="Genomic_DNA"/>
</dbReference>
<feature type="transmembrane region" description="Helical" evidence="7">
    <location>
        <begin position="115"/>
        <end position="132"/>
    </location>
</feature>
<dbReference type="AlphaFoldDB" id="A0A0R1V2D7"/>
<comment type="subcellular location">
    <subcellularLocation>
        <location evidence="1">Membrane</location>
        <topology evidence="1">Multi-pass membrane protein</topology>
    </subcellularLocation>
</comment>
<keyword evidence="4" id="KW-0378">Hydrolase</keyword>
<evidence type="ECO:0000256" key="2">
    <source>
        <dbReference type="ARBA" id="ARBA00009045"/>
    </source>
</evidence>
<keyword evidence="3 7" id="KW-0812">Transmembrane</keyword>
<dbReference type="GeneID" id="98307341"/>
<evidence type="ECO:0000259" key="8">
    <source>
        <dbReference type="Pfam" id="PF01694"/>
    </source>
</evidence>
<dbReference type="GO" id="GO:0016020">
    <property type="term" value="C:membrane"/>
    <property type="evidence" value="ECO:0007669"/>
    <property type="project" value="UniProtKB-SubCell"/>
</dbReference>
<feature type="transmembrane region" description="Helical" evidence="7">
    <location>
        <begin position="59"/>
        <end position="79"/>
    </location>
</feature>
<dbReference type="PATRIC" id="fig|1423801.4.peg.2463"/>
<evidence type="ECO:0000313" key="9">
    <source>
        <dbReference type="EMBL" id="KRL99869.1"/>
    </source>
</evidence>
<keyword evidence="10" id="KW-1185">Reference proteome</keyword>
<feature type="transmembrane region" description="Helical" evidence="7">
    <location>
        <begin position="91"/>
        <end position="109"/>
    </location>
</feature>